<dbReference type="InterPro" id="IPR036259">
    <property type="entry name" value="MFS_trans_sf"/>
</dbReference>
<keyword evidence="1" id="KW-0812">Transmembrane</keyword>
<reference evidence="2 3" key="1">
    <citation type="journal article" date="2018" name="New Phytol.">
        <title>Phylogenomics of Endogonaceae and evolution of mycorrhizas within Mucoromycota.</title>
        <authorList>
            <person name="Chang Y."/>
            <person name="Desiro A."/>
            <person name="Na H."/>
            <person name="Sandor L."/>
            <person name="Lipzen A."/>
            <person name="Clum A."/>
            <person name="Barry K."/>
            <person name="Grigoriev I.V."/>
            <person name="Martin F.M."/>
            <person name="Stajich J.E."/>
            <person name="Smith M.E."/>
            <person name="Bonito G."/>
            <person name="Spatafora J.W."/>
        </authorList>
    </citation>
    <scope>NUCLEOTIDE SEQUENCE [LARGE SCALE GENOMIC DNA]</scope>
    <source>
        <strain evidence="2 3">AD002</strain>
    </source>
</reference>
<proteinExistence type="predicted"/>
<evidence type="ECO:0000313" key="2">
    <source>
        <dbReference type="EMBL" id="RUS33703.1"/>
    </source>
</evidence>
<dbReference type="SUPFAM" id="SSF103473">
    <property type="entry name" value="MFS general substrate transporter"/>
    <property type="match status" value="1"/>
</dbReference>
<dbReference type="EMBL" id="RBNJ01000998">
    <property type="protein sequence ID" value="RUS33703.1"/>
    <property type="molecule type" value="Genomic_DNA"/>
</dbReference>
<feature type="transmembrane region" description="Helical" evidence="1">
    <location>
        <begin position="12"/>
        <end position="30"/>
    </location>
</feature>
<keyword evidence="3" id="KW-1185">Reference proteome</keyword>
<feature type="transmembrane region" description="Helical" evidence="1">
    <location>
        <begin position="42"/>
        <end position="63"/>
    </location>
</feature>
<evidence type="ECO:0000256" key="1">
    <source>
        <dbReference type="SAM" id="Phobius"/>
    </source>
</evidence>
<evidence type="ECO:0000313" key="3">
    <source>
        <dbReference type="Proteomes" id="UP000274822"/>
    </source>
</evidence>
<accession>A0A433QV68</accession>
<sequence length="95" mass="9975">MHFMEMYPDESALSITFVGSLSAGITYAMGSVTGTIASRCGYRITGLVGAVIAGVAYILASFATKVHLVGIKAAFTLTSSKAREQSPELNIIDLI</sequence>
<name>A0A433QV68_9FUNG</name>
<keyword evidence="1" id="KW-1133">Transmembrane helix</keyword>
<dbReference type="AlphaFoldDB" id="A0A433QV68"/>
<protein>
    <submittedName>
        <fullName evidence="2">Uncharacterized protein</fullName>
    </submittedName>
</protein>
<comment type="caution">
    <text evidence="2">The sequence shown here is derived from an EMBL/GenBank/DDBJ whole genome shotgun (WGS) entry which is preliminary data.</text>
</comment>
<keyword evidence="1" id="KW-0472">Membrane</keyword>
<gene>
    <name evidence="2" type="ORF">BC938DRAFT_484315</name>
</gene>
<dbReference type="Proteomes" id="UP000274822">
    <property type="component" value="Unassembled WGS sequence"/>
</dbReference>
<organism evidence="2 3">
    <name type="scientific">Jimgerdemannia flammicorona</name>
    <dbReference type="NCBI Taxonomy" id="994334"/>
    <lineage>
        <taxon>Eukaryota</taxon>
        <taxon>Fungi</taxon>
        <taxon>Fungi incertae sedis</taxon>
        <taxon>Mucoromycota</taxon>
        <taxon>Mucoromycotina</taxon>
        <taxon>Endogonomycetes</taxon>
        <taxon>Endogonales</taxon>
        <taxon>Endogonaceae</taxon>
        <taxon>Jimgerdemannia</taxon>
    </lineage>
</organism>